<protein>
    <recommendedName>
        <fullName evidence="10">Cysteine--tRNA ligase</fullName>
        <ecNumber evidence="10">6.1.1.16</ecNumber>
    </recommendedName>
    <alternativeName>
        <fullName evidence="10">Cysteinyl-tRNA synthetase</fullName>
        <shortName evidence="10">CysRS</shortName>
    </alternativeName>
</protein>
<keyword evidence="9 10" id="KW-0030">Aminoacyl-tRNA synthetase</keyword>
<feature type="binding site" evidence="10">
    <location>
        <position position="241"/>
    </location>
    <ligand>
        <name>Zn(2+)</name>
        <dbReference type="ChEBI" id="CHEBI:29105"/>
    </ligand>
</feature>
<evidence type="ECO:0000313" key="13">
    <source>
        <dbReference type="Proteomes" id="UP000257045"/>
    </source>
</evidence>
<comment type="similarity">
    <text evidence="1 10">Belongs to the class-I aminoacyl-tRNA synthetase family.</text>
</comment>
<dbReference type="InterPro" id="IPR009080">
    <property type="entry name" value="tRNAsynth_Ia_anticodon-bd"/>
</dbReference>
<evidence type="ECO:0000256" key="4">
    <source>
        <dbReference type="ARBA" id="ARBA00022723"/>
    </source>
</evidence>
<feature type="binding site" evidence="10">
    <location>
        <position position="211"/>
    </location>
    <ligand>
        <name>Zn(2+)</name>
        <dbReference type="ChEBI" id="CHEBI:29105"/>
    </ligand>
</feature>
<name>A0A3D8J1E2_9HELI</name>
<keyword evidence="10" id="KW-0963">Cytoplasm</keyword>
<dbReference type="NCBIfam" id="TIGR00435">
    <property type="entry name" value="cysS"/>
    <property type="match status" value="1"/>
</dbReference>
<dbReference type="GO" id="GO:0004817">
    <property type="term" value="F:cysteine-tRNA ligase activity"/>
    <property type="evidence" value="ECO:0007669"/>
    <property type="project" value="UniProtKB-UniRule"/>
</dbReference>
<organism evidence="12 13">
    <name type="scientific">Helicobacter brantae</name>
    <dbReference type="NCBI Taxonomy" id="375927"/>
    <lineage>
        <taxon>Bacteria</taxon>
        <taxon>Pseudomonadati</taxon>
        <taxon>Campylobacterota</taxon>
        <taxon>Epsilonproteobacteria</taxon>
        <taxon>Campylobacterales</taxon>
        <taxon>Helicobacteraceae</taxon>
        <taxon>Helicobacter</taxon>
    </lineage>
</organism>
<dbReference type="GO" id="GO:0005524">
    <property type="term" value="F:ATP binding"/>
    <property type="evidence" value="ECO:0007669"/>
    <property type="project" value="UniProtKB-UniRule"/>
</dbReference>
<feature type="binding site" evidence="10">
    <location>
        <position position="276"/>
    </location>
    <ligand>
        <name>ATP</name>
        <dbReference type="ChEBI" id="CHEBI:30616"/>
    </ligand>
</feature>
<gene>
    <name evidence="10" type="primary">cysS</name>
    <name evidence="12" type="ORF">CQA58_03515</name>
</gene>
<reference evidence="12 13" key="1">
    <citation type="submission" date="2018-04" db="EMBL/GenBank/DDBJ databases">
        <title>Novel Campyloabacter and Helicobacter Species and Strains.</title>
        <authorList>
            <person name="Mannion A.J."/>
            <person name="Shen Z."/>
            <person name="Fox J.G."/>
        </authorList>
    </citation>
    <scope>NUCLEOTIDE SEQUENCE [LARGE SCALE GENOMIC DNA]</scope>
    <source>
        <strain evidence="12 13">MIT 04-9366</strain>
    </source>
</reference>
<dbReference type="AlphaFoldDB" id="A0A3D8J1E2"/>
<dbReference type="Gene3D" id="3.40.50.620">
    <property type="entry name" value="HUPs"/>
    <property type="match status" value="1"/>
</dbReference>
<sequence length="470" mass="53046">MKTLSIFDSVAKEKLPFSPISSNRVKMYVCGPTVYDDSHLGHARSAIAFDLLRRTLIALGYEVEFAKNFTDIDDKIIKKCKESGKSLEEITSHYIRAYLDDMKALNVLSPTLEPKATDNLGAMEEMISTLLQKGFAYQTPNGDVYLDTSKDSSYGSLSHRGEELENLSRLQESDQKRSERDFVLWKAYKGEEDIGYPSNLGKGRPGWHIECSAMIEKHLAYPQGEYAIDIHGGGADLLFPHHENEASQTRCATQRELSKYWVHNGFVTINGEKMSKSLGNSFFLKDVLAHYHGEIVRNYLLGSHYRANFDFNEIDLLSSKKRLDKIYRLYKRLSPKATPSAPSKEFESGLLEALCDDLNISLALSFIEGFIKESNDLLDKSPKDLALHSLILSNLLYIQEVLGIGTLNATEYFQLGVSKEQRDQILSQIAKRQEAKANKDYALADKIREELKSQGIALLDSSEGTIWEKI</sequence>
<evidence type="ECO:0000256" key="6">
    <source>
        <dbReference type="ARBA" id="ARBA00022833"/>
    </source>
</evidence>
<dbReference type="Gene3D" id="1.20.120.1910">
    <property type="entry name" value="Cysteine-tRNA ligase, C-terminal anti-codon recognition domain"/>
    <property type="match status" value="1"/>
</dbReference>
<keyword evidence="6 10" id="KW-0862">Zinc</keyword>
<keyword evidence="4 10" id="KW-0479">Metal-binding</keyword>
<dbReference type="SUPFAM" id="SSF47323">
    <property type="entry name" value="Anticodon-binding domain of a subclass of class I aminoacyl-tRNA synthetases"/>
    <property type="match status" value="1"/>
</dbReference>
<proteinExistence type="inferred from homology"/>
<dbReference type="RefSeq" id="WP_115569339.1">
    <property type="nucleotide sequence ID" value="NZ_NXLV01000004.1"/>
</dbReference>
<comment type="caution">
    <text evidence="12">The sequence shown here is derived from an EMBL/GenBank/DDBJ whole genome shotgun (WGS) entry which is preliminary data.</text>
</comment>
<evidence type="ECO:0000256" key="1">
    <source>
        <dbReference type="ARBA" id="ARBA00005594"/>
    </source>
</evidence>
<dbReference type="EMBL" id="NXLV01000004">
    <property type="protein sequence ID" value="RDU71193.1"/>
    <property type="molecule type" value="Genomic_DNA"/>
</dbReference>
<dbReference type="InterPro" id="IPR024909">
    <property type="entry name" value="Cys-tRNA/MSH_ligase"/>
</dbReference>
<feature type="binding site" evidence="10">
    <location>
        <position position="30"/>
    </location>
    <ligand>
        <name>Zn(2+)</name>
        <dbReference type="ChEBI" id="CHEBI:29105"/>
    </ligand>
</feature>
<evidence type="ECO:0000256" key="8">
    <source>
        <dbReference type="ARBA" id="ARBA00022917"/>
    </source>
</evidence>
<evidence type="ECO:0000313" key="12">
    <source>
        <dbReference type="EMBL" id="RDU71193.1"/>
    </source>
</evidence>
<dbReference type="GO" id="GO:0006423">
    <property type="term" value="P:cysteinyl-tRNA aminoacylation"/>
    <property type="evidence" value="ECO:0007669"/>
    <property type="project" value="UniProtKB-UniRule"/>
</dbReference>
<dbReference type="InterPro" id="IPR032678">
    <property type="entry name" value="tRNA-synt_1_cat_dom"/>
</dbReference>
<comment type="subunit">
    <text evidence="2 10">Monomer.</text>
</comment>
<dbReference type="Proteomes" id="UP000257045">
    <property type="component" value="Unassembled WGS sequence"/>
</dbReference>
<evidence type="ECO:0000256" key="9">
    <source>
        <dbReference type="ARBA" id="ARBA00023146"/>
    </source>
</evidence>
<keyword evidence="3 10" id="KW-0436">Ligase</keyword>
<feature type="short sequence motif" description="'KMSKS' region" evidence="10">
    <location>
        <begin position="273"/>
        <end position="277"/>
    </location>
</feature>
<feature type="short sequence motif" description="'HIGH' region" evidence="10">
    <location>
        <begin position="32"/>
        <end position="42"/>
    </location>
</feature>
<dbReference type="InterPro" id="IPR015803">
    <property type="entry name" value="Cys-tRNA-ligase"/>
</dbReference>
<dbReference type="CDD" id="cd00672">
    <property type="entry name" value="CysRS_core"/>
    <property type="match status" value="1"/>
</dbReference>
<comment type="subcellular location">
    <subcellularLocation>
        <location evidence="10">Cytoplasm</location>
    </subcellularLocation>
</comment>
<dbReference type="Pfam" id="PF01406">
    <property type="entry name" value="tRNA-synt_1e"/>
    <property type="match status" value="1"/>
</dbReference>
<comment type="cofactor">
    <cofactor evidence="10">
        <name>Zn(2+)</name>
        <dbReference type="ChEBI" id="CHEBI:29105"/>
    </cofactor>
    <text evidence="10">Binds 1 zinc ion per subunit.</text>
</comment>
<evidence type="ECO:0000256" key="10">
    <source>
        <dbReference type="HAMAP-Rule" id="MF_00041"/>
    </source>
</evidence>
<evidence type="ECO:0000256" key="7">
    <source>
        <dbReference type="ARBA" id="ARBA00022840"/>
    </source>
</evidence>
<feature type="domain" description="tRNA synthetases class I catalytic" evidence="11">
    <location>
        <begin position="17"/>
        <end position="320"/>
    </location>
</feature>
<dbReference type="HAMAP" id="MF_00041">
    <property type="entry name" value="Cys_tRNA_synth"/>
    <property type="match status" value="1"/>
</dbReference>
<dbReference type="SUPFAM" id="SSF52374">
    <property type="entry name" value="Nucleotidylyl transferase"/>
    <property type="match status" value="1"/>
</dbReference>
<accession>A0A3D8J1E2</accession>
<dbReference type="PANTHER" id="PTHR10890">
    <property type="entry name" value="CYSTEINYL-TRNA SYNTHETASE"/>
    <property type="match status" value="1"/>
</dbReference>
<feature type="binding site" evidence="10">
    <location>
        <position position="245"/>
    </location>
    <ligand>
        <name>Zn(2+)</name>
        <dbReference type="ChEBI" id="CHEBI:29105"/>
    </ligand>
</feature>
<evidence type="ECO:0000259" key="11">
    <source>
        <dbReference type="Pfam" id="PF01406"/>
    </source>
</evidence>
<dbReference type="GO" id="GO:0008270">
    <property type="term" value="F:zinc ion binding"/>
    <property type="evidence" value="ECO:0007669"/>
    <property type="project" value="UniProtKB-UniRule"/>
</dbReference>
<keyword evidence="8 10" id="KW-0648">Protein biosynthesis</keyword>
<dbReference type="PANTHER" id="PTHR10890:SF3">
    <property type="entry name" value="CYSTEINE--TRNA LIGASE, CYTOPLASMIC"/>
    <property type="match status" value="1"/>
</dbReference>
<evidence type="ECO:0000256" key="5">
    <source>
        <dbReference type="ARBA" id="ARBA00022741"/>
    </source>
</evidence>
<dbReference type="GO" id="GO:0005829">
    <property type="term" value="C:cytosol"/>
    <property type="evidence" value="ECO:0007669"/>
    <property type="project" value="TreeGrafter"/>
</dbReference>
<dbReference type="PRINTS" id="PR00983">
    <property type="entry name" value="TRNASYNTHCYS"/>
</dbReference>
<dbReference type="EC" id="6.1.1.16" evidence="10"/>
<dbReference type="OrthoDB" id="9815130at2"/>
<keyword evidence="7 10" id="KW-0067">ATP-binding</keyword>
<keyword evidence="13" id="KW-1185">Reference proteome</keyword>
<comment type="catalytic activity">
    <reaction evidence="10">
        <text>tRNA(Cys) + L-cysteine + ATP = L-cysteinyl-tRNA(Cys) + AMP + diphosphate</text>
        <dbReference type="Rhea" id="RHEA:17773"/>
        <dbReference type="Rhea" id="RHEA-COMP:9661"/>
        <dbReference type="Rhea" id="RHEA-COMP:9679"/>
        <dbReference type="ChEBI" id="CHEBI:30616"/>
        <dbReference type="ChEBI" id="CHEBI:33019"/>
        <dbReference type="ChEBI" id="CHEBI:35235"/>
        <dbReference type="ChEBI" id="CHEBI:78442"/>
        <dbReference type="ChEBI" id="CHEBI:78517"/>
        <dbReference type="ChEBI" id="CHEBI:456215"/>
        <dbReference type="EC" id="6.1.1.16"/>
    </reaction>
</comment>
<evidence type="ECO:0000256" key="3">
    <source>
        <dbReference type="ARBA" id="ARBA00022598"/>
    </source>
</evidence>
<keyword evidence="5 10" id="KW-0547">Nucleotide-binding</keyword>
<dbReference type="InterPro" id="IPR014729">
    <property type="entry name" value="Rossmann-like_a/b/a_fold"/>
</dbReference>
<evidence type="ECO:0000256" key="2">
    <source>
        <dbReference type="ARBA" id="ARBA00011245"/>
    </source>
</evidence>